<dbReference type="Proteomes" id="UP001415857">
    <property type="component" value="Unassembled WGS sequence"/>
</dbReference>
<accession>A0AAP0XAF3</accession>
<feature type="region of interest" description="Disordered" evidence="1">
    <location>
        <begin position="133"/>
        <end position="154"/>
    </location>
</feature>
<evidence type="ECO:0000313" key="3">
    <source>
        <dbReference type="Proteomes" id="UP001415857"/>
    </source>
</evidence>
<dbReference type="EMBL" id="JBBPBK010000001">
    <property type="protein sequence ID" value="KAK9291955.1"/>
    <property type="molecule type" value="Genomic_DNA"/>
</dbReference>
<dbReference type="InterPro" id="IPR025322">
    <property type="entry name" value="PADRE_dom"/>
</dbReference>
<evidence type="ECO:0000313" key="2">
    <source>
        <dbReference type="EMBL" id="KAK9291955.1"/>
    </source>
</evidence>
<reference evidence="2 3" key="1">
    <citation type="journal article" date="2024" name="Plant J.">
        <title>Genome sequences and population genomics reveal climatic adaptation and genomic divergence between two closely related sweetgum species.</title>
        <authorList>
            <person name="Xu W.Q."/>
            <person name="Ren C.Q."/>
            <person name="Zhang X.Y."/>
            <person name="Comes H.P."/>
            <person name="Liu X.H."/>
            <person name="Li Y.G."/>
            <person name="Kettle C.J."/>
            <person name="Jalonen R."/>
            <person name="Gaisberger H."/>
            <person name="Ma Y.Z."/>
            <person name="Qiu Y.X."/>
        </authorList>
    </citation>
    <scope>NUCLEOTIDE SEQUENCE [LARGE SCALE GENOMIC DNA]</scope>
    <source>
        <strain evidence="2">Hangzhou</strain>
    </source>
</reference>
<sequence length="313" mass="36330">MGFVNKEKPVLKLVRPGRIVEFHKTPITAAEVMKKYPRHCVTRPDVFQYPWIAVRPESVLKPGAVFFIVPYHTMHRLLQKNCLANYSSRGQRGHAGRHHQDGRPRLRKKPQDESPAESDSAVEMIDFHHLVKKQSPNESWNKENHKHENRHAGHLRSKYVDQSGEIESPVLIKSHGVMKTRFEANGSRRKQYPVERWPTLRIGSKNHLQKCKPETPEFSFDVEARDYPLDHSQGLGLLWSNHDEVKLKLSDQASTSRLKSCLKKHKHNSSKSGLRVTFAFPDEDEKKLRVKVCETGERRVKVCETEFWKLLES</sequence>
<proteinExistence type="predicted"/>
<feature type="compositionally biased region" description="Basic and acidic residues" evidence="1">
    <location>
        <begin position="98"/>
        <end position="112"/>
    </location>
</feature>
<comment type="caution">
    <text evidence="2">The sequence shown here is derived from an EMBL/GenBank/DDBJ whole genome shotgun (WGS) entry which is preliminary data.</text>
</comment>
<dbReference type="Pfam" id="PF14009">
    <property type="entry name" value="PADRE"/>
    <property type="match status" value="1"/>
</dbReference>
<feature type="region of interest" description="Disordered" evidence="1">
    <location>
        <begin position="88"/>
        <end position="120"/>
    </location>
</feature>
<organism evidence="2 3">
    <name type="scientific">Liquidambar formosana</name>
    <name type="common">Formosan gum</name>
    <dbReference type="NCBI Taxonomy" id="63359"/>
    <lineage>
        <taxon>Eukaryota</taxon>
        <taxon>Viridiplantae</taxon>
        <taxon>Streptophyta</taxon>
        <taxon>Embryophyta</taxon>
        <taxon>Tracheophyta</taxon>
        <taxon>Spermatophyta</taxon>
        <taxon>Magnoliopsida</taxon>
        <taxon>eudicotyledons</taxon>
        <taxon>Gunneridae</taxon>
        <taxon>Pentapetalae</taxon>
        <taxon>Saxifragales</taxon>
        <taxon>Altingiaceae</taxon>
        <taxon>Liquidambar</taxon>
    </lineage>
</organism>
<dbReference type="PANTHER" id="PTHR33052">
    <property type="entry name" value="DUF4228 DOMAIN PROTEIN-RELATED"/>
    <property type="match status" value="1"/>
</dbReference>
<dbReference type="AlphaFoldDB" id="A0AAP0XAF3"/>
<keyword evidence="3" id="KW-1185">Reference proteome</keyword>
<gene>
    <name evidence="2" type="ORF">L1049_019907</name>
</gene>
<protein>
    <submittedName>
        <fullName evidence="2">Uncharacterized protein</fullName>
    </submittedName>
</protein>
<name>A0AAP0XAF3_LIQFO</name>
<evidence type="ECO:0000256" key="1">
    <source>
        <dbReference type="SAM" id="MobiDB-lite"/>
    </source>
</evidence>